<feature type="domain" description="PNPLA" evidence="5">
    <location>
        <begin position="7"/>
        <end position="205"/>
    </location>
</feature>
<sequence>MTTKRALVLAGGGLAGIAWETGILRGIADESPATAEALLNTEVLVGTSAGSTVAAQLVSGLGLDELFERQTAATSTELSPRIGVDEITELFVAAMLQPGATTTQKLQKIGAIALSAETVPESVRRDVIANRLPSHDWPERDVRISAIDTATGELVSFDASSGVSLVDAVAASCAVPGAWPPVTIGDRRYMDGGVGSTVNMSLAADCDAAVVLVPQGKSSPSPFGDGTAAEIEAFAGATYAVFADDEALAAFGPNPLDPACRVPSALAGRQQGRRVAAEVADFIGR</sequence>
<feature type="short sequence motif" description="GXGXXG" evidence="4">
    <location>
        <begin position="11"/>
        <end position="16"/>
    </location>
</feature>
<dbReference type="AlphaFoldDB" id="A0AAD1H8D8"/>
<reference evidence="6 7" key="1">
    <citation type="journal article" date="2019" name="Emerg. Microbes Infect.">
        <title>Comprehensive subspecies identification of 175 nontuberculous mycobacteria species based on 7547 genomic profiles.</title>
        <authorList>
            <person name="Matsumoto Y."/>
            <person name="Kinjo T."/>
            <person name="Motooka D."/>
            <person name="Nabeya D."/>
            <person name="Jung N."/>
            <person name="Uechi K."/>
            <person name="Horii T."/>
            <person name="Iida T."/>
            <person name="Fujita J."/>
            <person name="Nakamura S."/>
        </authorList>
    </citation>
    <scope>NUCLEOTIDE SEQUENCE [LARGE SCALE GENOMIC DNA]</scope>
    <source>
        <strain evidence="6 7">JCM 6375</strain>
    </source>
</reference>
<accession>A0AAD1H8D8</accession>
<dbReference type="PANTHER" id="PTHR14226:SF57">
    <property type="entry name" value="BLR7027 PROTEIN"/>
    <property type="match status" value="1"/>
</dbReference>
<keyword evidence="1 4" id="KW-0378">Hydrolase</keyword>
<name>A0AAD1H8D8_9MYCO</name>
<feature type="short sequence motif" description="GXSXG" evidence="4">
    <location>
        <begin position="46"/>
        <end position="50"/>
    </location>
</feature>
<dbReference type="Proteomes" id="UP000466681">
    <property type="component" value="Chromosome"/>
</dbReference>
<dbReference type="GO" id="GO:0016787">
    <property type="term" value="F:hydrolase activity"/>
    <property type="evidence" value="ECO:0007669"/>
    <property type="project" value="UniProtKB-UniRule"/>
</dbReference>
<feature type="short sequence motif" description="DGA/G" evidence="4">
    <location>
        <begin position="191"/>
        <end position="193"/>
    </location>
</feature>
<evidence type="ECO:0000256" key="2">
    <source>
        <dbReference type="ARBA" id="ARBA00022963"/>
    </source>
</evidence>
<evidence type="ECO:0000256" key="4">
    <source>
        <dbReference type="PROSITE-ProRule" id="PRU01161"/>
    </source>
</evidence>
<keyword evidence="3 4" id="KW-0443">Lipid metabolism</keyword>
<proteinExistence type="predicted"/>
<dbReference type="EMBL" id="AP022560">
    <property type="protein sequence ID" value="BBX00847.1"/>
    <property type="molecule type" value="Genomic_DNA"/>
</dbReference>
<dbReference type="InterPro" id="IPR016035">
    <property type="entry name" value="Acyl_Trfase/lysoPLipase"/>
</dbReference>
<dbReference type="PROSITE" id="PS51635">
    <property type="entry name" value="PNPLA"/>
    <property type="match status" value="1"/>
</dbReference>
<gene>
    <name evidence="6" type="ORF">MMOR_17830</name>
</gene>
<evidence type="ECO:0000256" key="1">
    <source>
        <dbReference type="ARBA" id="ARBA00022801"/>
    </source>
</evidence>
<dbReference type="KEGG" id="mmor:MMOR_17830"/>
<organism evidence="6 7">
    <name type="scientific">Mycolicibacterium moriokaense</name>
    <dbReference type="NCBI Taxonomy" id="39691"/>
    <lineage>
        <taxon>Bacteria</taxon>
        <taxon>Bacillati</taxon>
        <taxon>Actinomycetota</taxon>
        <taxon>Actinomycetes</taxon>
        <taxon>Mycobacteriales</taxon>
        <taxon>Mycobacteriaceae</taxon>
        <taxon>Mycolicibacterium</taxon>
    </lineage>
</organism>
<dbReference type="InterPro" id="IPR050301">
    <property type="entry name" value="NTE"/>
</dbReference>
<dbReference type="PANTHER" id="PTHR14226">
    <property type="entry name" value="NEUROPATHY TARGET ESTERASE/SWISS CHEESE D.MELANOGASTER"/>
    <property type="match status" value="1"/>
</dbReference>
<keyword evidence="7" id="KW-1185">Reference proteome</keyword>
<evidence type="ECO:0000259" key="5">
    <source>
        <dbReference type="PROSITE" id="PS51635"/>
    </source>
</evidence>
<dbReference type="Gene3D" id="3.40.1090.10">
    <property type="entry name" value="Cytosolic phospholipase A2 catalytic domain"/>
    <property type="match status" value="2"/>
</dbReference>
<dbReference type="SUPFAM" id="SSF52151">
    <property type="entry name" value="FabD/lysophospholipase-like"/>
    <property type="match status" value="1"/>
</dbReference>
<evidence type="ECO:0000313" key="7">
    <source>
        <dbReference type="Proteomes" id="UP000466681"/>
    </source>
</evidence>
<evidence type="ECO:0000313" key="6">
    <source>
        <dbReference type="EMBL" id="BBX00847.1"/>
    </source>
</evidence>
<evidence type="ECO:0000256" key="3">
    <source>
        <dbReference type="ARBA" id="ARBA00023098"/>
    </source>
</evidence>
<dbReference type="RefSeq" id="WP_083148894.1">
    <property type="nucleotide sequence ID" value="NZ_AP022560.1"/>
</dbReference>
<feature type="active site" description="Proton acceptor" evidence="4">
    <location>
        <position position="191"/>
    </location>
</feature>
<dbReference type="InterPro" id="IPR002641">
    <property type="entry name" value="PNPLA_dom"/>
</dbReference>
<keyword evidence="2 4" id="KW-0442">Lipid degradation</keyword>
<dbReference type="GO" id="GO:0016042">
    <property type="term" value="P:lipid catabolic process"/>
    <property type="evidence" value="ECO:0007669"/>
    <property type="project" value="UniProtKB-UniRule"/>
</dbReference>
<dbReference type="Pfam" id="PF01734">
    <property type="entry name" value="Patatin"/>
    <property type="match status" value="1"/>
</dbReference>
<feature type="active site" description="Nucleophile" evidence="4">
    <location>
        <position position="48"/>
    </location>
</feature>
<protein>
    <recommendedName>
        <fullName evidence="5">PNPLA domain-containing protein</fullName>
    </recommendedName>
</protein>